<keyword evidence="1" id="KW-0812">Transmembrane</keyword>
<keyword evidence="3" id="KW-1185">Reference proteome</keyword>
<sequence>MGEVSLHEDTARTVETDHTLTTKKVDLGPKHRNAAFSVCGWLRQLALLSIAAMGLWPLALQILLEPESVFGDGHGDRYEQLSYFAFENDHYQVLAPRKVDCNDLQAVLFSGVAPTPTTDLLRAVPQTTFELVRALVVNQTTGDHATMLSVTTDILELATDQSVCFGGVDAEGAVQIEALISSLDSPQFGVDASCVQSAASHVRLRLQSTEFYAPDTMGELNPSRTSGAMLILSLVGTNLDSVESSCYDATRKERSAVTETNSQYIRLVSVYSKQLLVPETCAEFTLFGGKRDTFGCAYAALGTSGAVADLNSNGAQRTHSFPAPWRMIQCSLSGECSSLLFTQLWLSEWTVETTTAGEVLRHNFVNHKVNEVTVDSTFSIRLVISLQILALVVTAYLTSVRGWYKMKCAFGSPWARVMNATTSCTIAKVVRSSYNFILVAQMVLSMIQWRKQLTIDLLVGADTNQAVLRAFGCGTLVVVLAINIVFARAGDLKMQEMEPSFAHVVGFLASIILFLVSRTESVSASTRVLLATGMRSVSASDVTKYSGCRGSSVCAREVSLSIYAVVLIVVIGAATFVGLTAHAMLQATVRKTPKVGAGTRKSFHAGASTHESISPEVNSFTRFLDDRSRSTSLYDCSTEVYVQVAGDTLLSTRAQLEASGFVMASSLLFRYRDLPLFLAARILPIQVLNFFNLTVTTYELIHTSRMLNGVPIGLVADQVIHTHWSKLKEARLDWLDGYFGGDGETSYRSARESIRRHSVQKRAET</sequence>
<feature type="transmembrane region" description="Helical" evidence="1">
    <location>
        <begin position="560"/>
        <end position="585"/>
    </location>
</feature>
<evidence type="ECO:0008006" key="4">
    <source>
        <dbReference type="Google" id="ProtNLM"/>
    </source>
</evidence>
<feature type="transmembrane region" description="Helical" evidence="1">
    <location>
        <begin position="469"/>
        <end position="489"/>
    </location>
</feature>
<evidence type="ECO:0000256" key="1">
    <source>
        <dbReference type="SAM" id="Phobius"/>
    </source>
</evidence>
<accession>A0A8T1WD48</accession>
<dbReference type="AlphaFoldDB" id="A0A8T1WD48"/>
<keyword evidence="1" id="KW-1133">Transmembrane helix</keyword>
<evidence type="ECO:0000313" key="2">
    <source>
        <dbReference type="EMBL" id="KAG7389963.1"/>
    </source>
</evidence>
<feature type="transmembrane region" description="Helical" evidence="1">
    <location>
        <begin position="501"/>
        <end position="517"/>
    </location>
</feature>
<protein>
    <recommendedName>
        <fullName evidence="4">Transmembrane protein</fullName>
    </recommendedName>
</protein>
<proteinExistence type="predicted"/>
<name>A0A8T1WD48_9STRA</name>
<organism evidence="2 3">
    <name type="scientific">Phytophthora pseudosyringae</name>
    <dbReference type="NCBI Taxonomy" id="221518"/>
    <lineage>
        <taxon>Eukaryota</taxon>
        <taxon>Sar</taxon>
        <taxon>Stramenopiles</taxon>
        <taxon>Oomycota</taxon>
        <taxon>Peronosporomycetes</taxon>
        <taxon>Peronosporales</taxon>
        <taxon>Peronosporaceae</taxon>
        <taxon>Phytophthora</taxon>
    </lineage>
</organism>
<dbReference type="EMBL" id="JAGDFM010000038">
    <property type="protein sequence ID" value="KAG7389963.1"/>
    <property type="molecule type" value="Genomic_DNA"/>
</dbReference>
<reference evidence="2" key="1">
    <citation type="submission" date="2021-02" db="EMBL/GenBank/DDBJ databases">
        <authorList>
            <person name="Palmer J.M."/>
        </authorList>
    </citation>
    <scope>NUCLEOTIDE SEQUENCE</scope>
    <source>
        <strain evidence="2">SCRP734</strain>
    </source>
</reference>
<dbReference type="Proteomes" id="UP000694044">
    <property type="component" value="Unassembled WGS sequence"/>
</dbReference>
<comment type="caution">
    <text evidence="2">The sequence shown here is derived from an EMBL/GenBank/DDBJ whole genome shotgun (WGS) entry which is preliminary data.</text>
</comment>
<gene>
    <name evidence="2" type="ORF">PHYPSEUDO_009221</name>
</gene>
<keyword evidence="1" id="KW-0472">Membrane</keyword>
<dbReference type="OrthoDB" id="160938at2759"/>
<feature type="transmembrane region" description="Helical" evidence="1">
    <location>
        <begin position="378"/>
        <end position="397"/>
    </location>
</feature>
<evidence type="ECO:0000313" key="3">
    <source>
        <dbReference type="Proteomes" id="UP000694044"/>
    </source>
</evidence>